<keyword evidence="5" id="KW-0333">Golgi apparatus</keyword>
<sequence length="85" mass="9849">MPVYIFVVGNDGYDELAFSQTQKPSIFVINSALKDICGKPPTERLFLDKYCKICLCLDEIVWKGMFENTDKDMVKTDKTQRDLYN</sequence>
<dbReference type="SUPFAM" id="SSF64356">
    <property type="entry name" value="SNARE-like"/>
    <property type="match status" value="1"/>
</dbReference>
<dbReference type="PANTHER" id="PTHR11043">
    <property type="entry name" value="ZETA-COAT PROTEIN"/>
    <property type="match status" value="1"/>
</dbReference>
<accession>A0ABD1HX38</accession>
<dbReference type="Proteomes" id="UP001567538">
    <property type="component" value="Unassembled WGS sequence"/>
</dbReference>
<keyword evidence="5" id="KW-0963">Cytoplasm</keyword>
<comment type="subcellular location">
    <subcellularLocation>
        <location evidence="5">Cytoplasm</location>
    </subcellularLocation>
    <subcellularLocation>
        <location evidence="1 5">Golgi apparatus membrane</location>
        <topology evidence="1 5">Peripheral membrane protein</topology>
        <orientation evidence="5">Cytoplasmic side</orientation>
    </subcellularLocation>
    <subcellularLocation>
        <location evidence="5">Cytoplasmic vesicle</location>
        <location evidence="5">COPI-coated vesicle membrane</location>
        <topology evidence="5">Peripheral membrane protein</topology>
        <orientation evidence="5">Cytoplasmic side</orientation>
    </subcellularLocation>
</comment>
<dbReference type="AlphaFoldDB" id="A0ABD1HX38"/>
<dbReference type="Gene3D" id="3.30.450.60">
    <property type="match status" value="1"/>
</dbReference>
<dbReference type="GO" id="GO:0015031">
    <property type="term" value="P:protein transport"/>
    <property type="evidence" value="ECO:0007669"/>
    <property type="project" value="UniProtKB-KW"/>
</dbReference>
<evidence type="ECO:0000313" key="7">
    <source>
        <dbReference type="Proteomes" id="UP001567538"/>
    </source>
</evidence>
<comment type="function">
    <text evidence="5">The zeta subunit may be involved in regulating the coat assembly and, hence, the rate of biosynthetic protein transport due to its association-dissociation properties with the coatomer complex.</text>
</comment>
<proteinExistence type="inferred from homology"/>
<keyword evidence="7" id="KW-1185">Reference proteome</keyword>
<comment type="subunit">
    <text evidence="3 5">Oligomeric complex that consists of at least the alpha, beta, beta', gamma, delta, epsilon and zeta subunits.</text>
</comment>
<dbReference type="InterPro" id="IPR011012">
    <property type="entry name" value="Longin-like_dom_sf"/>
</dbReference>
<evidence type="ECO:0000256" key="3">
    <source>
        <dbReference type="ARBA" id="ARBA00011775"/>
    </source>
</evidence>
<name>A0ABD1HX38_SALDI</name>
<keyword evidence="5" id="KW-0813">Transport</keyword>
<evidence type="ECO:0000256" key="2">
    <source>
        <dbReference type="ARBA" id="ARBA00006972"/>
    </source>
</evidence>
<keyword evidence="4 5" id="KW-0472">Membrane</keyword>
<keyword evidence="5" id="KW-0968">Cytoplasmic vesicle</keyword>
<protein>
    <recommendedName>
        <fullName evidence="5">Coatomer subunit zeta</fullName>
    </recommendedName>
</protein>
<evidence type="ECO:0000313" key="6">
    <source>
        <dbReference type="EMBL" id="KAL1561045.1"/>
    </source>
</evidence>
<dbReference type="EMBL" id="JBEAFC010000003">
    <property type="protein sequence ID" value="KAL1561045.1"/>
    <property type="molecule type" value="Genomic_DNA"/>
</dbReference>
<keyword evidence="5" id="KW-0653">Protein transport</keyword>
<reference evidence="6 7" key="1">
    <citation type="submission" date="2024-06" db="EMBL/GenBank/DDBJ databases">
        <title>A chromosome level genome sequence of Diviner's sage (Salvia divinorum).</title>
        <authorList>
            <person name="Ford S.A."/>
            <person name="Ro D.-K."/>
            <person name="Ness R.W."/>
            <person name="Phillips M.A."/>
        </authorList>
    </citation>
    <scope>NUCLEOTIDE SEQUENCE [LARGE SCALE GENOMIC DNA]</scope>
    <source>
        <strain evidence="6">SAF-2024a</strain>
        <tissue evidence="6">Leaf</tissue>
    </source>
</reference>
<comment type="similarity">
    <text evidence="2 5">Belongs to the adaptor complexes small subunit family.</text>
</comment>
<gene>
    <name evidence="6" type="ORF">AAHA92_03795</name>
</gene>
<comment type="caution">
    <text evidence="6">The sequence shown here is derived from an EMBL/GenBank/DDBJ whole genome shotgun (WGS) entry which is preliminary data.</text>
</comment>
<dbReference type="GO" id="GO:0000139">
    <property type="term" value="C:Golgi membrane"/>
    <property type="evidence" value="ECO:0007669"/>
    <property type="project" value="UniProtKB-SubCell"/>
</dbReference>
<evidence type="ECO:0000256" key="1">
    <source>
        <dbReference type="ARBA" id="ARBA00004395"/>
    </source>
</evidence>
<evidence type="ECO:0000256" key="5">
    <source>
        <dbReference type="RuleBase" id="RU366053"/>
    </source>
</evidence>
<dbReference type="PANTHER" id="PTHR11043:SF1">
    <property type="entry name" value="TSET COMPLEX MEMBER TSTD"/>
    <property type="match status" value="1"/>
</dbReference>
<dbReference type="GO" id="GO:0006890">
    <property type="term" value="P:retrograde vesicle-mediated transport, Golgi to endoplasmic reticulum"/>
    <property type="evidence" value="ECO:0007669"/>
    <property type="project" value="UniProtKB-UniRule"/>
</dbReference>
<evidence type="ECO:0000256" key="4">
    <source>
        <dbReference type="ARBA" id="ARBA00023136"/>
    </source>
</evidence>
<dbReference type="InterPro" id="IPR039652">
    <property type="entry name" value="Coatomer_zeta"/>
</dbReference>
<organism evidence="6 7">
    <name type="scientific">Salvia divinorum</name>
    <name type="common">Maria pastora</name>
    <name type="synonym">Diviner's sage</name>
    <dbReference type="NCBI Taxonomy" id="28513"/>
    <lineage>
        <taxon>Eukaryota</taxon>
        <taxon>Viridiplantae</taxon>
        <taxon>Streptophyta</taxon>
        <taxon>Embryophyta</taxon>
        <taxon>Tracheophyta</taxon>
        <taxon>Spermatophyta</taxon>
        <taxon>Magnoliopsida</taxon>
        <taxon>eudicotyledons</taxon>
        <taxon>Gunneridae</taxon>
        <taxon>Pentapetalae</taxon>
        <taxon>asterids</taxon>
        <taxon>lamiids</taxon>
        <taxon>Lamiales</taxon>
        <taxon>Lamiaceae</taxon>
        <taxon>Nepetoideae</taxon>
        <taxon>Mentheae</taxon>
        <taxon>Salviinae</taxon>
        <taxon>Salvia</taxon>
        <taxon>Salvia subgen. Calosphace</taxon>
    </lineage>
</organism>
<dbReference type="GO" id="GO:0030126">
    <property type="term" value="C:COPI vesicle coat"/>
    <property type="evidence" value="ECO:0007669"/>
    <property type="project" value="UniProtKB-UniRule"/>
</dbReference>
<keyword evidence="5" id="KW-0931">ER-Golgi transport</keyword>